<dbReference type="GO" id="GO:0003952">
    <property type="term" value="F:NAD+ synthase (glutamine-hydrolyzing) activity"/>
    <property type="evidence" value="ECO:0007669"/>
    <property type="project" value="InterPro"/>
</dbReference>
<reference evidence="3" key="1">
    <citation type="submission" date="2018-05" db="EMBL/GenBank/DDBJ databases">
        <authorList>
            <person name="Lanie J.A."/>
            <person name="Ng W.-L."/>
            <person name="Kazmierczak K.M."/>
            <person name="Andrzejewski T.M."/>
            <person name="Davidsen T.M."/>
            <person name="Wayne K.J."/>
            <person name="Tettelin H."/>
            <person name="Glass J.I."/>
            <person name="Rusch D."/>
            <person name="Podicherti R."/>
            <person name="Tsui H.-C.T."/>
            <person name="Winkler M.E."/>
        </authorList>
    </citation>
    <scope>NUCLEOTIDE SEQUENCE</scope>
</reference>
<name>A0A381VWY6_9ZZZZ</name>
<dbReference type="GO" id="GO:0009435">
    <property type="term" value="P:NAD+ biosynthetic process"/>
    <property type="evidence" value="ECO:0007669"/>
    <property type="project" value="InterPro"/>
</dbReference>
<dbReference type="EMBL" id="UINC01010034">
    <property type="protein sequence ID" value="SVA44796.1"/>
    <property type="molecule type" value="Genomic_DNA"/>
</dbReference>
<dbReference type="PANTHER" id="PTHR23090">
    <property type="entry name" value="NH 3 /GLUTAMINE-DEPENDENT NAD + SYNTHETASE"/>
    <property type="match status" value="1"/>
</dbReference>
<proteinExistence type="predicted"/>
<feature type="non-terminal residue" evidence="3">
    <location>
        <position position="198"/>
    </location>
</feature>
<dbReference type="CDD" id="cd07570">
    <property type="entry name" value="GAT_Gln-NAD-synth"/>
    <property type="match status" value="1"/>
</dbReference>
<evidence type="ECO:0000259" key="2">
    <source>
        <dbReference type="PROSITE" id="PS50263"/>
    </source>
</evidence>
<dbReference type="Pfam" id="PF00795">
    <property type="entry name" value="CN_hydrolase"/>
    <property type="match status" value="1"/>
</dbReference>
<dbReference type="SUPFAM" id="SSF56317">
    <property type="entry name" value="Carbon-nitrogen hydrolase"/>
    <property type="match status" value="1"/>
</dbReference>
<feature type="domain" description="CN hydrolase" evidence="2">
    <location>
        <begin position="1"/>
        <end position="198"/>
    </location>
</feature>
<evidence type="ECO:0000313" key="3">
    <source>
        <dbReference type="EMBL" id="SVA44796.1"/>
    </source>
</evidence>
<gene>
    <name evidence="3" type="ORF">METZ01_LOCUS97650</name>
</gene>
<dbReference type="InterPro" id="IPR003010">
    <property type="entry name" value="C-N_Hydrolase"/>
</dbReference>
<protein>
    <recommendedName>
        <fullName evidence="2">CN hydrolase domain-containing protein</fullName>
    </recommendedName>
</protein>
<dbReference type="InterPro" id="IPR036526">
    <property type="entry name" value="C-N_Hydrolase_sf"/>
</dbReference>
<dbReference type="GO" id="GO:0005737">
    <property type="term" value="C:cytoplasm"/>
    <property type="evidence" value="ECO:0007669"/>
    <property type="project" value="InterPro"/>
</dbReference>
<accession>A0A381VWY6</accession>
<evidence type="ECO:0000256" key="1">
    <source>
        <dbReference type="ARBA" id="ARBA00022598"/>
    </source>
</evidence>
<sequence length="198" mass="22536">MKIALCQINPTVGAFEKNKELILKYYNECIQENADIIVFPELVITGYPPQDLLWEEGFVEQNLEIINHIASHSTVPVIVGFIRKGDGEIFNSAAVCYDGKLQATYDKILLPTYDVFDEDRYFSSGKEPAVISVPINGEEKILGIQICEDLWDRDYECKVSQIQKEKGAEILINISSSPYQKGRLINRREVIMEKVNET</sequence>
<dbReference type="AlphaFoldDB" id="A0A381VWY6"/>
<organism evidence="3">
    <name type="scientific">marine metagenome</name>
    <dbReference type="NCBI Taxonomy" id="408172"/>
    <lineage>
        <taxon>unclassified sequences</taxon>
        <taxon>metagenomes</taxon>
        <taxon>ecological metagenomes</taxon>
    </lineage>
</organism>
<dbReference type="GO" id="GO:0004359">
    <property type="term" value="F:glutaminase activity"/>
    <property type="evidence" value="ECO:0007669"/>
    <property type="project" value="InterPro"/>
</dbReference>
<dbReference type="PROSITE" id="PS50263">
    <property type="entry name" value="CN_HYDROLASE"/>
    <property type="match status" value="1"/>
</dbReference>
<dbReference type="Gene3D" id="3.60.110.10">
    <property type="entry name" value="Carbon-nitrogen hydrolase"/>
    <property type="match status" value="1"/>
</dbReference>
<keyword evidence="1" id="KW-0436">Ligase</keyword>
<dbReference type="PANTHER" id="PTHR23090:SF9">
    <property type="entry name" value="GLUTAMINE-DEPENDENT NAD(+) SYNTHETASE"/>
    <property type="match status" value="1"/>
</dbReference>
<dbReference type="InterPro" id="IPR003694">
    <property type="entry name" value="NAD_synthase"/>
</dbReference>